<keyword evidence="2" id="KW-1185">Reference proteome</keyword>
<accession>A0ABD5YHV9</accession>
<reference evidence="1 2" key="1">
    <citation type="journal article" date="2019" name="Int. J. Syst. Evol. Microbiol.">
        <title>The Global Catalogue of Microorganisms (GCM) 10K type strain sequencing project: providing services to taxonomists for standard genome sequencing and annotation.</title>
        <authorList>
            <consortium name="The Broad Institute Genomics Platform"/>
            <consortium name="The Broad Institute Genome Sequencing Center for Infectious Disease"/>
            <person name="Wu L."/>
            <person name="Ma J."/>
        </authorList>
    </citation>
    <scope>NUCLEOTIDE SEQUENCE [LARGE SCALE GENOMIC DNA]</scope>
    <source>
        <strain evidence="1 2">RDMS1</strain>
    </source>
</reference>
<organism evidence="1 2">
    <name type="scientific">Halocatena marina</name>
    <dbReference type="NCBI Taxonomy" id="2934937"/>
    <lineage>
        <taxon>Archaea</taxon>
        <taxon>Methanobacteriati</taxon>
        <taxon>Methanobacteriota</taxon>
        <taxon>Stenosarchaea group</taxon>
        <taxon>Halobacteria</taxon>
        <taxon>Halobacteriales</taxon>
        <taxon>Natronomonadaceae</taxon>
        <taxon>Halocatena</taxon>
    </lineage>
</organism>
<comment type="caution">
    <text evidence="1">The sequence shown here is derived from an EMBL/GenBank/DDBJ whole genome shotgun (WGS) entry which is preliminary data.</text>
</comment>
<dbReference type="EMBL" id="JBHTAX010000001">
    <property type="protein sequence ID" value="MFC7188818.1"/>
    <property type="molecule type" value="Genomic_DNA"/>
</dbReference>
<proteinExistence type="predicted"/>
<dbReference type="Proteomes" id="UP001596417">
    <property type="component" value="Unassembled WGS sequence"/>
</dbReference>
<name>A0ABD5YHV9_9EURY</name>
<evidence type="ECO:0000313" key="2">
    <source>
        <dbReference type="Proteomes" id="UP001596417"/>
    </source>
</evidence>
<sequence>MKKRSKKTATTSIFEYAVCVVAETSSQARSRAKTCLRNGSFLQFDLDAVGADEAAALEATPVATRAIATQTAIHPLIGGEYSPPIPEIHLASSSDEIAGVIRMELSREQLKEQISRVRTHRRRMYDWGRFKPEFELNRQLNERMLAVIDAVTEDDTGILVASVPVTEDEPEVAVVLVLSHEWVKRIQDRATNRDSNVETVHWKFPIAESSLDHFLAYANEAIDTTSPQIIGPSPFVEPNEMTDAEMISAR</sequence>
<gene>
    <name evidence="1" type="ORF">ACFQL7_02430</name>
</gene>
<evidence type="ECO:0000313" key="1">
    <source>
        <dbReference type="EMBL" id="MFC7188818.1"/>
    </source>
</evidence>
<protein>
    <submittedName>
        <fullName evidence="1">Uncharacterized protein</fullName>
    </submittedName>
</protein>
<dbReference type="AlphaFoldDB" id="A0ABD5YHV9"/>
<dbReference type="RefSeq" id="WP_390204477.1">
    <property type="nucleotide sequence ID" value="NZ_JBHTAX010000001.1"/>
</dbReference>